<evidence type="ECO:0000256" key="4">
    <source>
        <dbReference type="ARBA" id="ARBA00023163"/>
    </source>
</evidence>
<evidence type="ECO:0000256" key="1">
    <source>
        <dbReference type="ARBA" id="ARBA00009437"/>
    </source>
</evidence>
<dbReference type="PRINTS" id="PR00039">
    <property type="entry name" value="HTHLYSR"/>
</dbReference>
<accession>A0A9X1ACE5</accession>
<dbReference type="GO" id="GO:0043565">
    <property type="term" value="F:sequence-specific DNA binding"/>
    <property type="evidence" value="ECO:0007669"/>
    <property type="project" value="TreeGrafter"/>
</dbReference>
<evidence type="ECO:0000313" key="7">
    <source>
        <dbReference type="Proteomes" id="UP001138921"/>
    </source>
</evidence>
<evidence type="ECO:0000256" key="3">
    <source>
        <dbReference type="ARBA" id="ARBA00023125"/>
    </source>
</evidence>
<keyword evidence="3" id="KW-0238">DNA-binding</keyword>
<dbReference type="PROSITE" id="PS50931">
    <property type="entry name" value="HTH_LYSR"/>
    <property type="match status" value="1"/>
</dbReference>
<proteinExistence type="inferred from homology"/>
<keyword evidence="4" id="KW-0804">Transcription</keyword>
<comment type="similarity">
    <text evidence="1">Belongs to the LysR transcriptional regulatory family.</text>
</comment>
<dbReference type="PANTHER" id="PTHR30537:SF26">
    <property type="entry name" value="GLYCINE CLEAVAGE SYSTEM TRANSCRIPTIONAL ACTIVATOR"/>
    <property type="match status" value="1"/>
</dbReference>
<gene>
    <name evidence="6" type="ORF">J1C56_16860</name>
</gene>
<dbReference type="Pfam" id="PF03466">
    <property type="entry name" value="LysR_substrate"/>
    <property type="match status" value="1"/>
</dbReference>
<dbReference type="Proteomes" id="UP001138921">
    <property type="component" value="Unassembled WGS sequence"/>
</dbReference>
<dbReference type="Gene3D" id="3.40.190.10">
    <property type="entry name" value="Periplasmic binding protein-like II"/>
    <property type="match status" value="2"/>
</dbReference>
<dbReference type="Pfam" id="PF00126">
    <property type="entry name" value="HTH_1"/>
    <property type="match status" value="1"/>
</dbReference>
<dbReference type="InterPro" id="IPR058163">
    <property type="entry name" value="LysR-type_TF_proteobact-type"/>
</dbReference>
<dbReference type="CDD" id="cd08432">
    <property type="entry name" value="PBP2_GcdR_TrpI_HvrB_AmpR_like"/>
    <property type="match status" value="1"/>
</dbReference>
<dbReference type="SUPFAM" id="SSF53850">
    <property type="entry name" value="Periplasmic binding protein-like II"/>
    <property type="match status" value="1"/>
</dbReference>
<evidence type="ECO:0000313" key="6">
    <source>
        <dbReference type="EMBL" id="MBT1157268.1"/>
    </source>
</evidence>
<reference evidence="6" key="1">
    <citation type="journal article" date="2021" name="Microorganisms">
        <title>Phylogenomic Reconstruction and Metabolic Potential of the Genus Aminobacter.</title>
        <authorList>
            <person name="Artuso I."/>
            <person name="Turrini P."/>
            <person name="Pirolo M."/>
            <person name="Lugli G.A."/>
            <person name="Ventura M."/>
            <person name="Visca P."/>
        </authorList>
    </citation>
    <scope>NUCLEOTIDE SEQUENCE</scope>
    <source>
        <strain evidence="6">LMG 26462</strain>
    </source>
</reference>
<reference evidence="6" key="2">
    <citation type="submission" date="2021-03" db="EMBL/GenBank/DDBJ databases">
        <authorList>
            <person name="Artuso I."/>
            <person name="Turrini P."/>
            <person name="Pirolo M."/>
            <person name="Lugli G.A."/>
            <person name="Ventura M."/>
            <person name="Visca P."/>
        </authorList>
    </citation>
    <scope>NUCLEOTIDE SEQUENCE</scope>
    <source>
        <strain evidence="6">LMG 26462</strain>
    </source>
</reference>
<comment type="caution">
    <text evidence="6">The sequence shown here is derived from an EMBL/GenBank/DDBJ whole genome shotgun (WGS) entry which is preliminary data.</text>
</comment>
<dbReference type="EMBL" id="JAFLWW010000004">
    <property type="protein sequence ID" value="MBT1157268.1"/>
    <property type="molecule type" value="Genomic_DNA"/>
</dbReference>
<evidence type="ECO:0000256" key="2">
    <source>
        <dbReference type="ARBA" id="ARBA00023015"/>
    </source>
</evidence>
<dbReference type="InterPro" id="IPR036388">
    <property type="entry name" value="WH-like_DNA-bd_sf"/>
</dbReference>
<dbReference type="GO" id="GO:0003700">
    <property type="term" value="F:DNA-binding transcription factor activity"/>
    <property type="evidence" value="ECO:0007669"/>
    <property type="project" value="InterPro"/>
</dbReference>
<name>A0A9X1ACE5_9HYPH</name>
<dbReference type="InterPro" id="IPR036390">
    <property type="entry name" value="WH_DNA-bd_sf"/>
</dbReference>
<feature type="domain" description="HTH lysR-type" evidence="5">
    <location>
        <begin position="7"/>
        <end position="64"/>
    </location>
</feature>
<keyword evidence="2" id="KW-0805">Transcription regulation</keyword>
<protein>
    <submittedName>
        <fullName evidence="6">LysR family transcriptional regulator</fullName>
    </submittedName>
</protein>
<evidence type="ECO:0000259" key="5">
    <source>
        <dbReference type="PROSITE" id="PS50931"/>
    </source>
</evidence>
<dbReference type="Gene3D" id="1.10.10.10">
    <property type="entry name" value="Winged helix-like DNA-binding domain superfamily/Winged helix DNA-binding domain"/>
    <property type="match status" value="1"/>
</dbReference>
<organism evidence="6 7">
    <name type="scientific">Aminobacter anthyllidis</name>
    <dbReference type="NCBI Taxonomy" id="1035067"/>
    <lineage>
        <taxon>Bacteria</taxon>
        <taxon>Pseudomonadati</taxon>
        <taxon>Pseudomonadota</taxon>
        <taxon>Alphaproteobacteria</taxon>
        <taxon>Hyphomicrobiales</taxon>
        <taxon>Phyllobacteriaceae</taxon>
        <taxon>Aminobacter</taxon>
    </lineage>
</organism>
<dbReference type="PANTHER" id="PTHR30537">
    <property type="entry name" value="HTH-TYPE TRANSCRIPTIONAL REGULATOR"/>
    <property type="match status" value="1"/>
</dbReference>
<keyword evidence="7" id="KW-1185">Reference proteome</keyword>
<dbReference type="SUPFAM" id="SSF46785">
    <property type="entry name" value="Winged helix' DNA-binding domain"/>
    <property type="match status" value="1"/>
</dbReference>
<dbReference type="InterPro" id="IPR000847">
    <property type="entry name" value="LysR_HTH_N"/>
</dbReference>
<dbReference type="AlphaFoldDB" id="A0A9X1ACE5"/>
<sequence>MVRRILPPLTTLRAFEAAARLMSFKAAAEELRVTQSAISHQVASLERYLGTLMFLRLPGRVELSEQGAVYYPVVQDALDRIALTTDLIRQKNTPASLTVQVYVTVAVRWLIPRLQTFKKAFPEIAVNLDASLLDWEFNADRADIGFIYTRAPNRPNLTYTQLRRERLVGVCSPAIAQAIKVPEDLRSCSFLAVSGTTEDAATWAASVGLTGVSQKTGPLFDSNLLAIEAAINGQGVVVVPRFLVEADIAAGTLVAPLISDVMQPGGWYLVHLERRGKEKAIREFLQWIQRLA</sequence>
<dbReference type="InterPro" id="IPR005119">
    <property type="entry name" value="LysR_subst-bd"/>
</dbReference>
<dbReference type="GO" id="GO:0006351">
    <property type="term" value="P:DNA-templated transcription"/>
    <property type="evidence" value="ECO:0007669"/>
    <property type="project" value="TreeGrafter"/>
</dbReference>